<name>A0A1Y3YXF4_9BACE</name>
<evidence type="ECO:0000313" key="2">
    <source>
        <dbReference type="Proteomes" id="UP000195386"/>
    </source>
</evidence>
<dbReference type="EMBL" id="NFII01000002">
    <property type="protein sequence ID" value="OUO02534.1"/>
    <property type="molecule type" value="Genomic_DNA"/>
</dbReference>
<dbReference type="Proteomes" id="UP000195386">
    <property type="component" value="Unassembled WGS sequence"/>
</dbReference>
<organism evidence="1 2">
    <name type="scientific">Bacteroides clarus</name>
    <dbReference type="NCBI Taxonomy" id="626929"/>
    <lineage>
        <taxon>Bacteria</taxon>
        <taxon>Pseudomonadati</taxon>
        <taxon>Bacteroidota</taxon>
        <taxon>Bacteroidia</taxon>
        <taxon>Bacteroidales</taxon>
        <taxon>Bacteroidaceae</taxon>
        <taxon>Bacteroides</taxon>
    </lineage>
</organism>
<sequence>MYAYLSIGKPVDNQVDIYSSFKKRGQGGFYISTRTLLCVFPCIFMAVEEVEILCKSRFCVYAYFKG</sequence>
<proteinExistence type="predicted"/>
<protein>
    <submittedName>
        <fullName evidence="1">Uncharacterized protein</fullName>
    </submittedName>
</protein>
<accession>A0A1Y3YXF4</accession>
<reference evidence="2" key="1">
    <citation type="submission" date="2017-04" db="EMBL/GenBank/DDBJ databases">
        <title>Function of individual gut microbiota members based on whole genome sequencing of pure cultures obtained from chicken caecum.</title>
        <authorList>
            <person name="Medvecky M."/>
            <person name="Cejkova D."/>
            <person name="Polansky O."/>
            <person name="Karasova D."/>
            <person name="Kubasova T."/>
            <person name="Cizek A."/>
            <person name="Rychlik I."/>
        </authorList>
    </citation>
    <scope>NUCLEOTIDE SEQUENCE [LARGE SCALE GENOMIC DNA]</scope>
    <source>
        <strain evidence="2">An43</strain>
    </source>
</reference>
<gene>
    <name evidence="1" type="ORF">B5F97_03175</name>
</gene>
<comment type="caution">
    <text evidence="1">The sequence shown here is derived from an EMBL/GenBank/DDBJ whole genome shotgun (WGS) entry which is preliminary data.</text>
</comment>
<dbReference type="AlphaFoldDB" id="A0A1Y3YXF4"/>
<evidence type="ECO:0000313" key="1">
    <source>
        <dbReference type="EMBL" id="OUO02534.1"/>
    </source>
</evidence>